<gene>
    <name evidence="3" type="ORF">GP486_006306</name>
</gene>
<protein>
    <recommendedName>
        <fullName evidence="2">Ubiquitin-like domain-containing protein</fullName>
    </recommendedName>
</protein>
<comment type="caution">
    <text evidence="3">The sequence shown here is derived from an EMBL/GenBank/DDBJ whole genome shotgun (WGS) entry which is preliminary data.</text>
</comment>
<evidence type="ECO:0000313" key="4">
    <source>
        <dbReference type="Proteomes" id="UP000750711"/>
    </source>
</evidence>
<evidence type="ECO:0000259" key="2">
    <source>
        <dbReference type="PROSITE" id="PS50053"/>
    </source>
</evidence>
<organism evidence="3 4">
    <name type="scientific">Trichoglossum hirsutum</name>
    <dbReference type="NCBI Taxonomy" id="265104"/>
    <lineage>
        <taxon>Eukaryota</taxon>
        <taxon>Fungi</taxon>
        <taxon>Dikarya</taxon>
        <taxon>Ascomycota</taxon>
        <taxon>Pezizomycotina</taxon>
        <taxon>Geoglossomycetes</taxon>
        <taxon>Geoglossales</taxon>
        <taxon>Geoglossaceae</taxon>
        <taxon>Trichoglossum</taxon>
    </lineage>
</organism>
<proteinExistence type="predicted"/>
<dbReference type="SUPFAM" id="SSF54236">
    <property type="entry name" value="Ubiquitin-like"/>
    <property type="match status" value="1"/>
</dbReference>
<evidence type="ECO:0000313" key="3">
    <source>
        <dbReference type="EMBL" id="KAH0555749.1"/>
    </source>
</evidence>
<dbReference type="CDD" id="cd17039">
    <property type="entry name" value="Ubl_ubiquitin_like"/>
    <property type="match status" value="1"/>
</dbReference>
<accession>A0A9P8IH38</accession>
<reference evidence="3" key="1">
    <citation type="submission" date="2021-03" db="EMBL/GenBank/DDBJ databases">
        <title>Comparative genomics and phylogenomic investigation of the class Geoglossomycetes provide insights into ecological specialization and systematics.</title>
        <authorList>
            <person name="Melie T."/>
            <person name="Pirro S."/>
            <person name="Miller A.N."/>
            <person name="Quandt A."/>
        </authorList>
    </citation>
    <scope>NUCLEOTIDE SEQUENCE</scope>
    <source>
        <strain evidence="3">CAQ_001_2017</strain>
    </source>
</reference>
<dbReference type="PROSITE" id="PS50053">
    <property type="entry name" value="UBIQUITIN_2"/>
    <property type="match status" value="1"/>
</dbReference>
<dbReference type="Pfam" id="PF00240">
    <property type="entry name" value="ubiquitin"/>
    <property type="match status" value="1"/>
</dbReference>
<name>A0A9P8IH38_9PEZI</name>
<keyword evidence="4" id="KW-1185">Reference proteome</keyword>
<dbReference type="Gene3D" id="3.10.20.90">
    <property type="entry name" value="Phosphatidylinositol 3-kinase Catalytic Subunit, Chain A, domain 1"/>
    <property type="match status" value="1"/>
</dbReference>
<feature type="domain" description="Ubiquitin-like" evidence="2">
    <location>
        <begin position="146"/>
        <end position="200"/>
    </location>
</feature>
<dbReference type="InterPro" id="IPR000626">
    <property type="entry name" value="Ubiquitin-like_dom"/>
</dbReference>
<dbReference type="AlphaFoldDB" id="A0A9P8IH38"/>
<sequence length="200" mass="21663">MDNMDMEYSYDNPFPGVAGADVKGKQKATDQDGSVDHQNSFYFGRGDNAAFSNINSYPLSPPESEPDFPISPSIQPLNLRHGAFPPRSAPLANNGFTNWASSPSPFALAAPTTNITYPLSPPASDYGTPAPAREPATPQTVTDTAFQILVRDLNGRTITIDEVKSTTSVREIKEKYSEKGDVPVCEIRLIFSGKEMSDGE</sequence>
<dbReference type="EMBL" id="JAGHQM010001379">
    <property type="protein sequence ID" value="KAH0555749.1"/>
    <property type="molecule type" value="Genomic_DNA"/>
</dbReference>
<dbReference type="Proteomes" id="UP000750711">
    <property type="component" value="Unassembled WGS sequence"/>
</dbReference>
<feature type="region of interest" description="Disordered" evidence="1">
    <location>
        <begin position="1"/>
        <end position="41"/>
    </location>
</feature>
<dbReference type="InterPro" id="IPR029071">
    <property type="entry name" value="Ubiquitin-like_domsf"/>
</dbReference>
<evidence type="ECO:0000256" key="1">
    <source>
        <dbReference type="SAM" id="MobiDB-lite"/>
    </source>
</evidence>